<evidence type="ECO:0008006" key="7">
    <source>
        <dbReference type="Google" id="ProtNLM"/>
    </source>
</evidence>
<dbReference type="STRING" id="1437059.A6A05_11640"/>
<dbReference type="PANTHER" id="PTHR30222:SF12">
    <property type="entry name" value="NORSPERMIDINE SENSOR"/>
    <property type="match status" value="1"/>
</dbReference>
<dbReference type="PRINTS" id="PR00909">
    <property type="entry name" value="SPERMDNBNDNG"/>
</dbReference>
<keyword evidence="2" id="KW-0813">Transport</keyword>
<gene>
    <name evidence="5" type="ORF">A6A05_11640</name>
</gene>
<evidence type="ECO:0000256" key="3">
    <source>
        <dbReference type="ARBA" id="ARBA00022729"/>
    </source>
</evidence>
<dbReference type="Pfam" id="PF13416">
    <property type="entry name" value="SBP_bac_8"/>
    <property type="match status" value="1"/>
</dbReference>
<evidence type="ECO:0000313" key="5">
    <source>
        <dbReference type="EMBL" id="OAN50797.1"/>
    </source>
</evidence>
<keyword evidence="4" id="KW-0574">Periplasm</keyword>
<dbReference type="PANTHER" id="PTHR30222">
    <property type="entry name" value="SPERMIDINE/PUTRESCINE-BINDING PERIPLASMIC PROTEIN"/>
    <property type="match status" value="1"/>
</dbReference>
<comment type="caution">
    <text evidence="5">The sequence shown here is derived from an EMBL/GenBank/DDBJ whole genome shotgun (WGS) entry which is preliminary data.</text>
</comment>
<dbReference type="AlphaFoldDB" id="A0A178MRW8"/>
<dbReference type="GO" id="GO:0015846">
    <property type="term" value="P:polyamine transport"/>
    <property type="evidence" value="ECO:0007669"/>
    <property type="project" value="InterPro"/>
</dbReference>
<sequence>MAALTLLILGGGHGWAGEIRILTWSSYISPQVLERFEREAGVRVKVDTVTNYVDLMAPLLTRASGYDIAFPADFQVRDLVRGGLLEKVGVDRLANFWNVEDVWRSRPPDPRDEYTVPHVWGTTAFVIDTSVYKGDIDTLKLVFEPPPEIDGKLVLLDSGYDMVQLALIWLRLPRCSTRPEHLARAEGLLVPMLRRYPLADIDTIVEELANGRYALGVAWNGDALKARLKRPSLKFAHPREGSLVWTDVIVVPKGAPNRADALKFLSFMMRPDIAGMESNYNLYATVIKGVDRYLDRHLLNAPEIVAPISSTLDFYTFCDNNAETQQENFWKVLKDKARQ</sequence>
<evidence type="ECO:0000256" key="2">
    <source>
        <dbReference type="ARBA" id="ARBA00022448"/>
    </source>
</evidence>
<dbReference type="EMBL" id="LWQU01000135">
    <property type="protein sequence ID" value="OAN50797.1"/>
    <property type="molecule type" value="Genomic_DNA"/>
</dbReference>
<dbReference type="SUPFAM" id="SSF53850">
    <property type="entry name" value="Periplasmic binding protein-like II"/>
    <property type="match status" value="1"/>
</dbReference>
<accession>A0A178MRW8</accession>
<dbReference type="GO" id="GO:0019808">
    <property type="term" value="F:polyamine binding"/>
    <property type="evidence" value="ECO:0007669"/>
    <property type="project" value="InterPro"/>
</dbReference>
<evidence type="ECO:0000313" key="6">
    <source>
        <dbReference type="Proteomes" id="UP000078543"/>
    </source>
</evidence>
<dbReference type="Proteomes" id="UP000078543">
    <property type="component" value="Unassembled WGS sequence"/>
</dbReference>
<dbReference type="GO" id="GO:0042597">
    <property type="term" value="C:periplasmic space"/>
    <property type="evidence" value="ECO:0007669"/>
    <property type="project" value="UniProtKB-SubCell"/>
</dbReference>
<keyword evidence="6" id="KW-1185">Reference proteome</keyword>
<keyword evidence="3" id="KW-0732">Signal</keyword>
<name>A0A178MRW8_9PROT</name>
<protein>
    <recommendedName>
        <fullName evidence="7">Spermidine/putrescine ABC transporter substrate-binding protein</fullName>
    </recommendedName>
</protein>
<organism evidence="5 6">
    <name type="scientific">Magnetospirillum moscoviense</name>
    <dbReference type="NCBI Taxonomy" id="1437059"/>
    <lineage>
        <taxon>Bacteria</taxon>
        <taxon>Pseudomonadati</taxon>
        <taxon>Pseudomonadota</taxon>
        <taxon>Alphaproteobacteria</taxon>
        <taxon>Rhodospirillales</taxon>
        <taxon>Rhodospirillaceae</taxon>
        <taxon>Magnetospirillum</taxon>
    </lineage>
</organism>
<dbReference type="InterPro" id="IPR001188">
    <property type="entry name" value="Sperm_putr-bd"/>
</dbReference>
<evidence type="ECO:0000256" key="1">
    <source>
        <dbReference type="ARBA" id="ARBA00004418"/>
    </source>
</evidence>
<evidence type="ECO:0000256" key="4">
    <source>
        <dbReference type="ARBA" id="ARBA00022764"/>
    </source>
</evidence>
<dbReference type="InterPro" id="IPR006059">
    <property type="entry name" value="SBP"/>
</dbReference>
<comment type="subcellular location">
    <subcellularLocation>
        <location evidence="1">Periplasm</location>
    </subcellularLocation>
</comment>
<dbReference type="Gene3D" id="3.40.190.10">
    <property type="entry name" value="Periplasmic binding protein-like II"/>
    <property type="match status" value="2"/>
</dbReference>
<reference evidence="5 6" key="1">
    <citation type="submission" date="2016-04" db="EMBL/GenBank/DDBJ databases">
        <title>Draft genome sequence of freshwater magnetotactic bacteria Magnetospirillum marisnigri SP-1 and Magnetospirillum moscoviense BB-1.</title>
        <authorList>
            <person name="Koziaeva V."/>
            <person name="Dziuba M.V."/>
            <person name="Ivanov T.M."/>
            <person name="Kuznetsov B."/>
            <person name="Grouzdev D.S."/>
        </authorList>
    </citation>
    <scope>NUCLEOTIDE SEQUENCE [LARGE SCALE GENOMIC DNA]</scope>
    <source>
        <strain evidence="5 6">BB-1</strain>
    </source>
</reference>
<proteinExistence type="predicted"/>